<dbReference type="Gene3D" id="3.60.40.10">
    <property type="entry name" value="PPM-type phosphatase domain"/>
    <property type="match status" value="1"/>
</dbReference>
<dbReference type="InterPro" id="IPR003018">
    <property type="entry name" value="GAF"/>
</dbReference>
<dbReference type="PANTHER" id="PTHR43156">
    <property type="entry name" value="STAGE II SPORULATION PROTEIN E-RELATED"/>
    <property type="match status" value="1"/>
</dbReference>
<keyword evidence="1" id="KW-0378">Hydrolase</keyword>
<dbReference type="Gene3D" id="3.30.450.40">
    <property type="match status" value="1"/>
</dbReference>
<dbReference type="Proteomes" id="UP001168823">
    <property type="component" value="Unassembled WGS sequence"/>
</dbReference>
<dbReference type="InterPro" id="IPR036457">
    <property type="entry name" value="PPM-type-like_dom_sf"/>
</dbReference>
<dbReference type="SMART" id="SM00065">
    <property type="entry name" value="GAF"/>
    <property type="match status" value="1"/>
</dbReference>
<gene>
    <name evidence="4" type="ORF">Q2100_16395</name>
</gene>
<dbReference type="SUPFAM" id="SSF81606">
    <property type="entry name" value="PP2C-like"/>
    <property type="match status" value="1"/>
</dbReference>
<dbReference type="InterPro" id="IPR029016">
    <property type="entry name" value="GAF-like_dom_sf"/>
</dbReference>
<keyword evidence="5" id="KW-1185">Reference proteome</keyword>
<dbReference type="SUPFAM" id="SSF55781">
    <property type="entry name" value="GAF domain-like"/>
    <property type="match status" value="1"/>
</dbReference>
<evidence type="ECO:0000256" key="1">
    <source>
        <dbReference type="ARBA" id="ARBA00022801"/>
    </source>
</evidence>
<proteinExistence type="predicted"/>
<dbReference type="InterPro" id="IPR052016">
    <property type="entry name" value="Bact_Sigma-Reg"/>
</dbReference>
<reference evidence="4" key="1">
    <citation type="submission" date="2023-07" db="EMBL/GenBank/DDBJ databases">
        <title>Mycolicibacterium sp. nov., a novel bacterial species.</title>
        <authorList>
            <person name="Cao Y."/>
        </authorList>
    </citation>
    <scope>NUCLEOTIDE SEQUENCE</scope>
    <source>
        <strain evidence="4">KC 300</strain>
    </source>
</reference>
<protein>
    <submittedName>
        <fullName evidence="4">SpoIIE family protein phosphatase</fullName>
    </submittedName>
</protein>
<evidence type="ECO:0000259" key="3">
    <source>
        <dbReference type="SMART" id="SM00331"/>
    </source>
</evidence>
<feature type="domain" description="PPM-type phosphatase" evidence="3">
    <location>
        <begin position="214"/>
        <end position="434"/>
    </location>
</feature>
<dbReference type="InterPro" id="IPR001932">
    <property type="entry name" value="PPM-type_phosphatase-like_dom"/>
</dbReference>
<accession>A0ABT8UHQ8</accession>
<dbReference type="EMBL" id="JAUMSQ010000119">
    <property type="protein sequence ID" value="MDO3637325.1"/>
    <property type="molecule type" value="Genomic_DNA"/>
</dbReference>
<name>A0ABT8UHQ8_9MYCO</name>
<dbReference type="Pfam" id="PF07228">
    <property type="entry name" value="SpoIIE"/>
    <property type="match status" value="1"/>
</dbReference>
<comment type="caution">
    <text evidence="4">The sequence shown here is derived from an EMBL/GenBank/DDBJ whole genome shotgun (WGS) entry which is preliminary data.</text>
</comment>
<dbReference type="SMART" id="SM00331">
    <property type="entry name" value="PP2C_SIG"/>
    <property type="match status" value="1"/>
</dbReference>
<sequence>MASNRMAQQPSAIQAELAAAAQRRGLMDSIEVNLAGSLNYRRTVLRVLSLIRPAIADWAALVMPDNRTGGLEVHGGDDVAFTEVVPRSVIDGLATDRVLRTGHRELLHFGIGADATGAAEHGMFGIIRHPRLREQVDALRPADVLLLGLTARGATVGVLMMTRGQGRGFDGEEVAFAERVASRAAVALDSARLYEERGRVASILQRSLRPPALPEVGDMRLAARYRPSAEHLEIGGDFYDVFGADGDWLLALGDVCGKGVEAAALTGQTRQSLRTAAYFDPRPAVVLGALNHVLWDPGSDQFVTVACARVRTSADGGADVEIAVAGHPAPIVLRAGGVVEQVEIFGTAIRLAPQAKYRTATLRLERGDTLLMFTDGVDEARGADGFYGVDRLTALLPAYAGAAPDVVCEAIEQDVIEFVDGGPHDDIALLAVTCGR</sequence>
<evidence type="ECO:0000313" key="4">
    <source>
        <dbReference type="EMBL" id="MDO3637325.1"/>
    </source>
</evidence>
<evidence type="ECO:0000313" key="5">
    <source>
        <dbReference type="Proteomes" id="UP001168823"/>
    </source>
</evidence>
<organism evidence="4 5">
    <name type="scientific">Mycolicibacterium arseniciresistens</name>
    <dbReference type="NCBI Taxonomy" id="3062257"/>
    <lineage>
        <taxon>Bacteria</taxon>
        <taxon>Bacillati</taxon>
        <taxon>Actinomycetota</taxon>
        <taxon>Actinomycetes</taxon>
        <taxon>Mycobacteriales</taxon>
        <taxon>Mycobacteriaceae</taxon>
        <taxon>Mycolicibacterium</taxon>
    </lineage>
</organism>
<feature type="domain" description="GAF" evidence="2">
    <location>
        <begin position="39"/>
        <end position="198"/>
    </location>
</feature>
<dbReference type="RefSeq" id="WP_302914935.1">
    <property type="nucleotide sequence ID" value="NZ_JAUMSQ010000119.1"/>
</dbReference>
<evidence type="ECO:0000259" key="2">
    <source>
        <dbReference type="SMART" id="SM00065"/>
    </source>
</evidence>
<dbReference type="PANTHER" id="PTHR43156:SF2">
    <property type="entry name" value="STAGE II SPORULATION PROTEIN E"/>
    <property type="match status" value="1"/>
</dbReference>